<proteinExistence type="predicted"/>
<dbReference type="InterPro" id="IPR039928">
    <property type="entry name" value="LNK"/>
</dbReference>
<protein>
    <submittedName>
        <fullName evidence="2">Protein LNK3</fullName>
    </submittedName>
</protein>
<dbReference type="AlphaFoldDB" id="A0A371F9Z1"/>
<keyword evidence="3" id="KW-1185">Reference proteome</keyword>
<gene>
    <name evidence="2" type="primary">LNK3</name>
    <name evidence="2" type="ORF">CR513_45061</name>
</gene>
<dbReference type="GO" id="GO:0006355">
    <property type="term" value="P:regulation of DNA-templated transcription"/>
    <property type="evidence" value="ECO:0007669"/>
    <property type="project" value="InterPro"/>
</dbReference>
<sequence length="384" mass="44034">MDWYYGCGNSDFLVPKYEEDLLERQPSPDSWSEWGISKPEGFDSPRECLIMDTDEAEVEFNFIHESFSNEIEFDPSLYDKDQSSSTSSSACGGLPEQPFQQTPRSCDHQPKYHLQDLSTFEHMDDIFLDSVLEDFPCVESLHKSLFYPENQCSNTTGDHNILVSEKFFPSGGVQKDIADSEFVPCNSDCKDFLDIEAVKVLDPIEQSNGDETMHEQFSLEEFTLQGFEMLIAKFTEKTRICIRDALYRLARNTKQHVVENQDGDLDMHQAMPDTVYNETMRSEDNKPMESETNSVDRAIANLMFNKMEVNMLDLPFTTQVNLKQELPAEAEVPRFGPKNQQENLEPYIFWFTCIQGLAVSIQIRFDFDRNSASVNLSENLGSGF</sequence>
<feature type="non-terminal residue" evidence="2">
    <location>
        <position position="384"/>
    </location>
</feature>
<evidence type="ECO:0000313" key="3">
    <source>
        <dbReference type="Proteomes" id="UP000257109"/>
    </source>
</evidence>
<dbReference type="PANTHER" id="PTHR33334:SF10">
    <property type="entry name" value="PROTEIN LNK4"/>
    <property type="match status" value="1"/>
</dbReference>
<name>A0A371F9Z1_MUCPR</name>
<dbReference type="OrthoDB" id="1939712at2759"/>
<dbReference type="GO" id="GO:0007623">
    <property type="term" value="P:circadian rhythm"/>
    <property type="evidence" value="ECO:0007669"/>
    <property type="project" value="InterPro"/>
</dbReference>
<comment type="caution">
    <text evidence="2">The sequence shown here is derived from an EMBL/GenBank/DDBJ whole genome shotgun (WGS) entry which is preliminary data.</text>
</comment>
<evidence type="ECO:0000256" key="1">
    <source>
        <dbReference type="SAM" id="MobiDB-lite"/>
    </source>
</evidence>
<reference evidence="2" key="1">
    <citation type="submission" date="2018-05" db="EMBL/GenBank/DDBJ databases">
        <title>Draft genome of Mucuna pruriens seed.</title>
        <authorList>
            <person name="Nnadi N.E."/>
            <person name="Vos R."/>
            <person name="Hasami M.H."/>
            <person name="Devisetty U.K."/>
            <person name="Aguiy J.C."/>
        </authorList>
    </citation>
    <scope>NUCLEOTIDE SEQUENCE [LARGE SCALE GENOMIC DNA]</scope>
    <source>
        <strain evidence="2">JCA_2017</strain>
    </source>
</reference>
<dbReference type="STRING" id="157652.A0A371F9Z1"/>
<evidence type="ECO:0000313" key="2">
    <source>
        <dbReference type="EMBL" id="RDX75100.1"/>
    </source>
</evidence>
<feature type="region of interest" description="Disordered" evidence="1">
    <location>
        <begin position="78"/>
        <end position="107"/>
    </location>
</feature>
<accession>A0A371F9Z1</accession>
<dbReference type="EMBL" id="QJKJ01009946">
    <property type="protein sequence ID" value="RDX75100.1"/>
    <property type="molecule type" value="Genomic_DNA"/>
</dbReference>
<dbReference type="Proteomes" id="UP000257109">
    <property type="component" value="Unassembled WGS sequence"/>
</dbReference>
<organism evidence="2 3">
    <name type="scientific">Mucuna pruriens</name>
    <name type="common">Velvet bean</name>
    <name type="synonym">Dolichos pruriens</name>
    <dbReference type="NCBI Taxonomy" id="157652"/>
    <lineage>
        <taxon>Eukaryota</taxon>
        <taxon>Viridiplantae</taxon>
        <taxon>Streptophyta</taxon>
        <taxon>Embryophyta</taxon>
        <taxon>Tracheophyta</taxon>
        <taxon>Spermatophyta</taxon>
        <taxon>Magnoliopsida</taxon>
        <taxon>eudicotyledons</taxon>
        <taxon>Gunneridae</taxon>
        <taxon>Pentapetalae</taxon>
        <taxon>rosids</taxon>
        <taxon>fabids</taxon>
        <taxon>Fabales</taxon>
        <taxon>Fabaceae</taxon>
        <taxon>Papilionoideae</taxon>
        <taxon>50 kb inversion clade</taxon>
        <taxon>NPAAA clade</taxon>
        <taxon>indigoferoid/millettioid clade</taxon>
        <taxon>Phaseoleae</taxon>
        <taxon>Mucuna</taxon>
    </lineage>
</organism>
<dbReference type="PANTHER" id="PTHR33334">
    <property type="entry name" value="PROTEIN LNK1"/>
    <property type="match status" value="1"/>
</dbReference>